<keyword evidence="3" id="KW-1185">Reference proteome</keyword>
<protein>
    <submittedName>
        <fullName evidence="2">Uncharacterized protein</fullName>
    </submittedName>
</protein>
<proteinExistence type="predicted"/>
<feature type="transmembrane region" description="Helical" evidence="1">
    <location>
        <begin position="59"/>
        <end position="78"/>
    </location>
</feature>
<sequence length="177" mass="20209">MTALPVLNMFKPTQTYEPVGAEEPQAELAGWREDPDTTVEARNHQINIHRRPGFYKKGLLGSIAINAILMIVCAWMYMKLTMSVPKQGLCKIQHGDLTDFTQYRIEMQLKQSPIPQDPNKIVAPLVQELSILKAWNRTKGLKVATYNFEAWKELNYQRTTILRLSSKKSGGRIYCPS</sequence>
<evidence type="ECO:0000313" key="2">
    <source>
        <dbReference type="EMBL" id="KAL2054590.1"/>
    </source>
</evidence>
<dbReference type="EMBL" id="JBHFEH010000014">
    <property type="protein sequence ID" value="KAL2054590.1"/>
    <property type="molecule type" value="Genomic_DNA"/>
</dbReference>
<keyword evidence="1" id="KW-0812">Transmembrane</keyword>
<accession>A0ABR4B9T9</accession>
<comment type="caution">
    <text evidence="2">The sequence shown here is derived from an EMBL/GenBank/DDBJ whole genome shotgun (WGS) entry which is preliminary data.</text>
</comment>
<organism evidence="2 3">
    <name type="scientific">Lepraria finkii</name>
    <dbReference type="NCBI Taxonomy" id="1340010"/>
    <lineage>
        <taxon>Eukaryota</taxon>
        <taxon>Fungi</taxon>
        <taxon>Dikarya</taxon>
        <taxon>Ascomycota</taxon>
        <taxon>Pezizomycotina</taxon>
        <taxon>Lecanoromycetes</taxon>
        <taxon>OSLEUM clade</taxon>
        <taxon>Lecanoromycetidae</taxon>
        <taxon>Lecanorales</taxon>
        <taxon>Lecanorineae</taxon>
        <taxon>Stereocaulaceae</taxon>
        <taxon>Lepraria</taxon>
    </lineage>
</organism>
<dbReference type="Proteomes" id="UP001590951">
    <property type="component" value="Unassembled WGS sequence"/>
</dbReference>
<evidence type="ECO:0000256" key="1">
    <source>
        <dbReference type="SAM" id="Phobius"/>
    </source>
</evidence>
<reference evidence="2 3" key="1">
    <citation type="submission" date="2024-09" db="EMBL/GenBank/DDBJ databases">
        <title>Rethinking Asexuality: The Enigmatic Case of Functional Sexual Genes in Lepraria (Stereocaulaceae).</title>
        <authorList>
            <person name="Doellman M."/>
            <person name="Sun Y."/>
            <person name="Barcenas-Pena A."/>
            <person name="Lumbsch H.T."/>
            <person name="Grewe F."/>
        </authorList>
    </citation>
    <scope>NUCLEOTIDE SEQUENCE [LARGE SCALE GENOMIC DNA]</scope>
    <source>
        <strain evidence="2 3">Grewe 0041</strain>
    </source>
</reference>
<name>A0ABR4B9T9_9LECA</name>
<keyword evidence="1" id="KW-0472">Membrane</keyword>
<keyword evidence="1" id="KW-1133">Transmembrane helix</keyword>
<evidence type="ECO:0000313" key="3">
    <source>
        <dbReference type="Proteomes" id="UP001590951"/>
    </source>
</evidence>
<gene>
    <name evidence="2" type="ORF">ABVK25_004892</name>
</gene>